<dbReference type="EMBL" id="UINC01199773">
    <property type="protein sequence ID" value="SVE18360.1"/>
    <property type="molecule type" value="Genomic_DNA"/>
</dbReference>
<name>A0A383BEZ9_9ZZZZ</name>
<evidence type="ECO:0000313" key="1">
    <source>
        <dbReference type="EMBL" id="SVE18360.1"/>
    </source>
</evidence>
<proteinExistence type="predicted"/>
<gene>
    <name evidence="1" type="ORF">METZ01_LOCUS471214</name>
</gene>
<dbReference type="AlphaFoldDB" id="A0A383BEZ9"/>
<sequence length="64" mass="7278">MVFERDFPFLGRPDSRRKKALDLLGGDFTIELINGANRIFDCNDITDERAIALWPVISSPLMPL</sequence>
<reference evidence="1" key="1">
    <citation type="submission" date="2018-05" db="EMBL/GenBank/DDBJ databases">
        <authorList>
            <person name="Lanie J.A."/>
            <person name="Ng W.-L."/>
            <person name="Kazmierczak K.M."/>
            <person name="Andrzejewski T.M."/>
            <person name="Davidsen T.M."/>
            <person name="Wayne K.J."/>
            <person name="Tettelin H."/>
            <person name="Glass J.I."/>
            <person name="Rusch D."/>
            <person name="Podicherti R."/>
            <person name="Tsui H.-C.T."/>
            <person name="Winkler M.E."/>
        </authorList>
    </citation>
    <scope>NUCLEOTIDE SEQUENCE</scope>
</reference>
<accession>A0A383BEZ9</accession>
<organism evidence="1">
    <name type="scientific">marine metagenome</name>
    <dbReference type="NCBI Taxonomy" id="408172"/>
    <lineage>
        <taxon>unclassified sequences</taxon>
        <taxon>metagenomes</taxon>
        <taxon>ecological metagenomes</taxon>
    </lineage>
</organism>
<protein>
    <submittedName>
        <fullName evidence="1">Uncharacterized protein</fullName>
    </submittedName>
</protein>